<organism evidence="4 5">
    <name type="scientific">Kocuria flava</name>
    <dbReference type="NCBI Taxonomy" id="446860"/>
    <lineage>
        <taxon>Bacteria</taxon>
        <taxon>Bacillati</taxon>
        <taxon>Actinomycetota</taxon>
        <taxon>Actinomycetes</taxon>
        <taxon>Micrococcales</taxon>
        <taxon>Micrococcaceae</taxon>
        <taxon>Kocuria</taxon>
    </lineage>
</organism>
<dbReference type="KEGG" id="kfv:AS188_00120"/>
<dbReference type="InterPro" id="IPR011990">
    <property type="entry name" value="TPR-like_helical_dom_sf"/>
</dbReference>
<dbReference type="SMART" id="SM01043">
    <property type="entry name" value="BTAD"/>
    <property type="match status" value="1"/>
</dbReference>
<evidence type="ECO:0000313" key="5">
    <source>
        <dbReference type="Proteomes" id="UP000057181"/>
    </source>
</evidence>
<name>A0A0U2NW50_9MICC</name>
<dbReference type="AlphaFoldDB" id="A0A0U2NW50"/>
<dbReference type="PANTHER" id="PTHR35807">
    <property type="entry name" value="TRANSCRIPTIONAL REGULATOR REDD-RELATED"/>
    <property type="match status" value="1"/>
</dbReference>
<dbReference type="GO" id="GO:0006355">
    <property type="term" value="P:regulation of DNA-templated transcription"/>
    <property type="evidence" value="ECO:0007669"/>
    <property type="project" value="TreeGrafter"/>
</dbReference>
<dbReference type="SUPFAM" id="SSF48452">
    <property type="entry name" value="TPR-like"/>
    <property type="match status" value="1"/>
</dbReference>
<dbReference type="RefSeq" id="WP_058857127.1">
    <property type="nucleotide sequence ID" value="NZ_CP013254.1"/>
</dbReference>
<evidence type="ECO:0000313" key="4">
    <source>
        <dbReference type="EMBL" id="ALU38413.1"/>
    </source>
</evidence>
<accession>A0A0U2NW50</accession>
<dbReference type="Gene3D" id="1.25.40.10">
    <property type="entry name" value="Tetratricopeptide repeat domain"/>
    <property type="match status" value="1"/>
</dbReference>
<reference evidence="4 5" key="1">
    <citation type="submission" date="2015-11" db="EMBL/GenBank/DDBJ databases">
        <title>Complete Genome Sequence of Kocuria flava strain HO-9041.</title>
        <authorList>
            <person name="Zhou M."/>
            <person name="Dai J."/>
        </authorList>
    </citation>
    <scope>NUCLEOTIDE SEQUENCE [LARGE SCALE GENOMIC DNA]</scope>
    <source>
        <strain evidence="4 5">HO-9041</strain>
    </source>
</reference>
<dbReference type="EMBL" id="CP013254">
    <property type="protein sequence ID" value="ALU38413.1"/>
    <property type="molecule type" value="Genomic_DNA"/>
</dbReference>
<dbReference type="PANTHER" id="PTHR35807:SF1">
    <property type="entry name" value="TRANSCRIPTIONAL REGULATOR REDD"/>
    <property type="match status" value="1"/>
</dbReference>
<evidence type="ECO:0000256" key="1">
    <source>
        <dbReference type="ARBA" id="ARBA00023015"/>
    </source>
</evidence>
<proteinExistence type="predicted"/>
<protein>
    <recommendedName>
        <fullName evidence="3">Bacterial transcriptional activator domain-containing protein</fullName>
    </recommendedName>
</protein>
<gene>
    <name evidence="4" type="ORF">AS188_00120</name>
</gene>
<sequence>MDEEPGARAPIELRLLGGVEVEQDGEVLSPGIRQQRLLAALAVLGPRPRSFLGELLWSERPAERAMGSLRTTVFNISRRLPGALRTRGATIALGEDVRVDLHELRSALDAAAAAQKAPAEIPWFVRPDGAELLPGWYEGWVSAEQDRLRAQYVNAVEHLARLALERGDYYRAQVLAENVRALAPLRESAVRVSIEADLGLGNHAPALQTYREFCSVMADELGAPPSLQITQLMGGIRSA</sequence>
<keyword evidence="1" id="KW-0805">Transcription regulation</keyword>
<keyword evidence="2" id="KW-0804">Transcription</keyword>
<feature type="domain" description="Bacterial transcriptional activator" evidence="3">
    <location>
        <begin position="99"/>
        <end position="237"/>
    </location>
</feature>
<dbReference type="Proteomes" id="UP000057181">
    <property type="component" value="Chromosome"/>
</dbReference>
<dbReference type="Pfam" id="PF03704">
    <property type="entry name" value="BTAD"/>
    <property type="match status" value="1"/>
</dbReference>
<evidence type="ECO:0000256" key="2">
    <source>
        <dbReference type="ARBA" id="ARBA00023163"/>
    </source>
</evidence>
<dbReference type="InterPro" id="IPR051677">
    <property type="entry name" value="AfsR-DnrI-RedD_regulator"/>
</dbReference>
<evidence type="ECO:0000259" key="3">
    <source>
        <dbReference type="SMART" id="SM01043"/>
    </source>
</evidence>
<dbReference type="InterPro" id="IPR005158">
    <property type="entry name" value="BTAD"/>
</dbReference>
<dbReference type="GO" id="GO:0003677">
    <property type="term" value="F:DNA binding"/>
    <property type="evidence" value="ECO:0007669"/>
    <property type="project" value="TreeGrafter"/>
</dbReference>